<evidence type="ECO:0000313" key="6">
    <source>
        <dbReference type="Proteomes" id="UP000186601"/>
    </source>
</evidence>
<comment type="similarity">
    <text evidence="1">Belongs to the CBF/MAK21 family.</text>
</comment>
<organism evidence="5 6">
    <name type="scientific">Hermanssonia centrifuga</name>
    <dbReference type="NCBI Taxonomy" id="98765"/>
    <lineage>
        <taxon>Eukaryota</taxon>
        <taxon>Fungi</taxon>
        <taxon>Dikarya</taxon>
        <taxon>Basidiomycota</taxon>
        <taxon>Agaricomycotina</taxon>
        <taxon>Agaricomycetes</taxon>
        <taxon>Polyporales</taxon>
        <taxon>Meruliaceae</taxon>
        <taxon>Hermanssonia</taxon>
    </lineage>
</organism>
<gene>
    <name evidence="5" type="ORF">PHLCEN_2v13511</name>
</gene>
<proteinExistence type="inferred from homology"/>
<feature type="transmembrane region" description="Helical" evidence="3">
    <location>
        <begin position="448"/>
        <end position="467"/>
    </location>
</feature>
<evidence type="ECO:0000259" key="4">
    <source>
        <dbReference type="Pfam" id="PF03914"/>
    </source>
</evidence>
<keyword evidence="3" id="KW-1133">Transmembrane helix</keyword>
<feature type="transmembrane region" description="Helical" evidence="3">
    <location>
        <begin position="473"/>
        <end position="493"/>
    </location>
</feature>
<dbReference type="InterPro" id="IPR027193">
    <property type="entry name" value="Noc4"/>
</dbReference>
<evidence type="ECO:0000256" key="3">
    <source>
        <dbReference type="SAM" id="Phobius"/>
    </source>
</evidence>
<dbReference type="PANTHER" id="PTHR12455">
    <property type="entry name" value="NUCLEOLAR COMPLEX PROTEIN 4"/>
    <property type="match status" value="1"/>
</dbReference>
<name>A0A2R6NF03_9APHY</name>
<dbReference type="GO" id="GO:0032040">
    <property type="term" value="C:small-subunit processome"/>
    <property type="evidence" value="ECO:0007669"/>
    <property type="project" value="TreeGrafter"/>
</dbReference>
<protein>
    <recommendedName>
        <fullName evidence="4">CCAAT-binding factor domain-containing protein</fullName>
    </recommendedName>
</protein>
<dbReference type="InterPro" id="IPR005612">
    <property type="entry name" value="CCAAT-binding_factor"/>
</dbReference>
<feature type="compositionally biased region" description="Acidic residues" evidence="2">
    <location>
        <begin position="278"/>
        <end position="293"/>
    </location>
</feature>
<evidence type="ECO:0000313" key="5">
    <source>
        <dbReference type="EMBL" id="PSR70602.1"/>
    </source>
</evidence>
<comment type="caution">
    <text evidence="5">The sequence shown here is derived from an EMBL/GenBank/DDBJ whole genome shotgun (WGS) entry which is preliminary data.</text>
</comment>
<reference evidence="5 6" key="1">
    <citation type="submission" date="2018-02" db="EMBL/GenBank/DDBJ databases">
        <title>Genome sequence of the basidiomycete white-rot fungus Phlebia centrifuga.</title>
        <authorList>
            <person name="Granchi Z."/>
            <person name="Peng M."/>
            <person name="de Vries R.P."/>
            <person name="Hilden K."/>
            <person name="Makela M.R."/>
            <person name="Grigoriev I."/>
            <person name="Riley R."/>
        </authorList>
    </citation>
    <scope>NUCLEOTIDE SEQUENCE [LARGE SCALE GENOMIC DNA]</scope>
    <source>
        <strain evidence="5 6">FBCC195</strain>
    </source>
</reference>
<dbReference type="Pfam" id="PF03914">
    <property type="entry name" value="CBF"/>
    <property type="match status" value="1"/>
</dbReference>
<dbReference type="OrthoDB" id="10263185at2759"/>
<dbReference type="GO" id="GO:0030692">
    <property type="term" value="C:Noc4p-Nop14p complex"/>
    <property type="evidence" value="ECO:0007669"/>
    <property type="project" value="TreeGrafter"/>
</dbReference>
<keyword evidence="3" id="KW-0812">Transmembrane</keyword>
<dbReference type="AlphaFoldDB" id="A0A2R6NF03"/>
<dbReference type="EMBL" id="MLYV02001346">
    <property type="protein sequence ID" value="PSR70602.1"/>
    <property type="molecule type" value="Genomic_DNA"/>
</dbReference>
<sequence>MAPRSSLPTSSKKRKGDAVEDELYASIPQLEEQLVAAASSSKSSLNPLADLLDIAVNATDAQALSKAVYALYRVFVVIITNGLLLNVAGNDEARAVRAWIQVKLNAYTHLLTGLLKDEDSTVKTSSLRILFSLQKHLSTSLSKAPGSSNGTRPEFHLSHFRQIVNGLLLSPPSARSLSTSKRQKVDNDSPNDGYLDSEVRDLFVDSWLSEYDDIRWFFLRESAGLLATYSKDQHPHAPANHLSILERLTTFPTEISEVNKWWVEELGVRPPKPKSAGQDDDEDDTKDLNIDDADEENEDDWRKFFDEQETDENPKAEQKNPLGRLHKLTLHQSLHSLSSHKAVFTRAWLNLLPMLSHGPAEYTKGLMTRALNIMHRGVMPHLTRAVMVMDWVASCVDYGGTVGLLALNALFILIKEYNLDYPSFYTRLYAFLDRDVLHLKHRARFFRMTELFLSSTLLPVTLLASFIKRLARLSLNAPPAAIVMIVPFTYNIVKKHPSLMAMIHRVDDTFEAANDPFQANEKNPTLTNAIESSLWELYSHKHHYHSSVSTLVRIFEEAFTKPNYALEDFLDHTYGTMYESEGKRRIKKEPATGMEVTPFTYFPGPAQNLDEAGGDKVNGLWVFS</sequence>
<feature type="transmembrane region" description="Helical" evidence="3">
    <location>
        <begin position="391"/>
        <end position="414"/>
    </location>
</feature>
<keyword evidence="6" id="KW-1185">Reference proteome</keyword>
<dbReference type="PANTHER" id="PTHR12455:SF0">
    <property type="entry name" value="NUCLEOLAR COMPLEX PROTEIN 4 HOMOLOG"/>
    <property type="match status" value="1"/>
</dbReference>
<evidence type="ECO:0000256" key="2">
    <source>
        <dbReference type="SAM" id="MobiDB-lite"/>
    </source>
</evidence>
<feature type="region of interest" description="Disordered" evidence="2">
    <location>
        <begin position="268"/>
        <end position="293"/>
    </location>
</feature>
<evidence type="ECO:0000256" key="1">
    <source>
        <dbReference type="ARBA" id="ARBA00007797"/>
    </source>
</evidence>
<accession>A0A2R6NF03</accession>
<feature type="domain" description="CCAAT-binding factor" evidence="4">
    <location>
        <begin position="404"/>
        <end position="551"/>
    </location>
</feature>
<dbReference type="GO" id="GO:0042254">
    <property type="term" value="P:ribosome biogenesis"/>
    <property type="evidence" value="ECO:0007669"/>
    <property type="project" value="InterPro"/>
</dbReference>
<dbReference type="Proteomes" id="UP000186601">
    <property type="component" value="Unassembled WGS sequence"/>
</dbReference>
<dbReference type="STRING" id="98765.A0A2R6NF03"/>
<keyword evidence="3" id="KW-0472">Membrane</keyword>